<dbReference type="InterPro" id="IPR058912">
    <property type="entry name" value="HTH_animal"/>
</dbReference>
<evidence type="ECO:0000313" key="3">
    <source>
        <dbReference type="Proteomes" id="UP000050795"/>
    </source>
</evidence>
<dbReference type="PANTHER" id="PTHR21301">
    <property type="entry name" value="REVERSE TRANSCRIPTASE"/>
    <property type="match status" value="1"/>
</dbReference>
<dbReference type="Pfam" id="PF26215">
    <property type="entry name" value="HTH_animal"/>
    <property type="match status" value="1"/>
</dbReference>
<accession>A0AA85JUC2</accession>
<proteinExistence type="predicted"/>
<protein>
    <recommendedName>
        <fullName evidence="2">Helix-turn-helix domain-containing protein</fullName>
    </recommendedName>
</protein>
<reference evidence="3" key="1">
    <citation type="submission" date="2022-06" db="EMBL/GenBank/DDBJ databases">
        <authorList>
            <person name="Berger JAMES D."/>
            <person name="Berger JAMES D."/>
        </authorList>
    </citation>
    <scope>NUCLEOTIDE SEQUENCE [LARGE SCALE GENOMIC DNA]</scope>
</reference>
<dbReference type="WBParaSite" id="TREG1_47390.1">
    <property type="protein sequence ID" value="TREG1_47390.1"/>
    <property type="gene ID" value="TREG1_47390"/>
</dbReference>
<reference evidence="4" key="2">
    <citation type="submission" date="2023-11" db="UniProtKB">
        <authorList>
            <consortium name="WormBaseParasite"/>
        </authorList>
    </citation>
    <scope>IDENTIFICATION</scope>
</reference>
<feature type="domain" description="Helix-turn-helix" evidence="2">
    <location>
        <begin position="38"/>
        <end position="96"/>
    </location>
</feature>
<evidence type="ECO:0000259" key="2">
    <source>
        <dbReference type="Pfam" id="PF26215"/>
    </source>
</evidence>
<dbReference type="PANTHER" id="PTHR21301:SF11">
    <property type="entry name" value="GIY-YIG DOMAIN-CONTAINING PROTEIN"/>
    <property type="match status" value="1"/>
</dbReference>
<sequence>MNWKVRKGELPMLDCNVKRKEDGKLNTSVYRKPTRSNRYLEFRSSHPMSVKIGLVKCLNDRAQKLSSTKENLRQKVIHIKEDLKLNNYPDKLVKKYVSKSK</sequence>
<dbReference type="AlphaFoldDB" id="A0AA85JUC2"/>
<feature type="coiled-coil region" evidence="1">
    <location>
        <begin position="55"/>
        <end position="82"/>
    </location>
</feature>
<organism evidence="3 4">
    <name type="scientific">Trichobilharzia regenti</name>
    <name type="common">Nasal bird schistosome</name>
    <dbReference type="NCBI Taxonomy" id="157069"/>
    <lineage>
        <taxon>Eukaryota</taxon>
        <taxon>Metazoa</taxon>
        <taxon>Spiralia</taxon>
        <taxon>Lophotrochozoa</taxon>
        <taxon>Platyhelminthes</taxon>
        <taxon>Trematoda</taxon>
        <taxon>Digenea</taxon>
        <taxon>Strigeidida</taxon>
        <taxon>Schistosomatoidea</taxon>
        <taxon>Schistosomatidae</taxon>
        <taxon>Trichobilharzia</taxon>
    </lineage>
</organism>
<evidence type="ECO:0000313" key="4">
    <source>
        <dbReference type="WBParaSite" id="TREG1_47390.1"/>
    </source>
</evidence>
<evidence type="ECO:0000256" key="1">
    <source>
        <dbReference type="SAM" id="Coils"/>
    </source>
</evidence>
<name>A0AA85JUC2_TRIRE</name>
<keyword evidence="1" id="KW-0175">Coiled coil</keyword>
<dbReference type="Proteomes" id="UP000050795">
    <property type="component" value="Unassembled WGS sequence"/>
</dbReference>
<keyword evidence="3" id="KW-1185">Reference proteome</keyword>